<keyword evidence="1" id="KW-0488">Methylation</keyword>
<dbReference type="AlphaFoldDB" id="A0A2N1PV05"/>
<keyword evidence="3" id="KW-1133">Transmembrane helix</keyword>
<proteinExistence type="predicted"/>
<keyword evidence="3" id="KW-0812">Transmembrane</keyword>
<feature type="transmembrane region" description="Helical" evidence="3">
    <location>
        <begin position="12"/>
        <end position="35"/>
    </location>
</feature>
<organism evidence="4 5">
    <name type="scientific">Candidatus Wallbacteria bacterium HGW-Wallbacteria-1</name>
    <dbReference type="NCBI Taxonomy" id="2013854"/>
    <lineage>
        <taxon>Bacteria</taxon>
        <taxon>Candidatus Walliibacteriota</taxon>
    </lineage>
</organism>
<dbReference type="InterPro" id="IPR012902">
    <property type="entry name" value="N_methyl_site"/>
</dbReference>
<dbReference type="PRINTS" id="PR00813">
    <property type="entry name" value="BCTERIALGSPG"/>
</dbReference>
<evidence type="ECO:0000256" key="3">
    <source>
        <dbReference type="SAM" id="Phobius"/>
    </source>
</evidence>
<comment type="caution">
    <text evidence="4">The sequence shown here is derived from an EMBL/GenBank/DDBJ whole genome shotgun (WGS) entry which is preliminary data.</text>
</comment>
<dbReference type="PANTHER" id="PTHR30093:SF47">
    <property type="entry name" value="TYPE IV PILUS NON-CORE MINOR PILIN PILE"/>
    <property type="match status" value="1"/>
</dbReference>
<dbReference type="GO" id="GO:0015627">
    <property type="term" value="C:type II protein secretion system complex"/>
    <property type="evidence" value="ECO:0007669"/>
    <property type="project" value="InterPro"/>
</dbReference>
<dbReference type="InterPro" id="IPR000983">
    <property type="entry name" value="Bac_GSPG_pilin"/>
</dbReference>
<dbReference type="Gene3D" id="3.30.700.10">
    <property type="entry name" value="Glycoprotein, Type 4 Pilin"/>
    <property type="match status" value="1"/>
</dbReference>
<evidence type="ECO:0000313" key="5">
    <source>
        <dbReference type="Proteomes" id="UP000233256"/>
    </source>
</evidence>
<protein>
    <submittedName>
        <fullName evidence="4">Type II secretion system protein G</fullName>
    </submittedName>
</protein>
<evidence type="ECO:0000256" key="2">
    <source>
        <dbReference type="SAM" id="MobiDB-lite"/>
    </source>
</evidence>
<sequence>MFHGKSCDRGFTLIELAIVITIIGILYVSVVPFGAPTVKKSKESVLAHNLKVLRDSIDQYNADFGQYPPDLEQLVERRYIREIPIDPFTEKRDTWTTSSSSPEKMDVYDVKSGESSQGSDGRAFSEW</sequence>
<dbReference type="SUPFAM" id="SSF54523">
    <property type="entry name" value="Pili subunits"/>
    <property type="match status" value="1"/>
</dbReference>
<keyword evidence="3" id="KW-0472">Membrane</keyword>
<reference evidence="4 5" key="1">
    <citation type="journal article" date="2017" name="ISME J.">
        <title>Potential for microbial H2 and metal transformations associated with novel bacteria and archaea in deep terrestrial subsurface sediments.</title>
        <authorList>
            <person name="Hernsdorf A.W."/>
            <person name="Amano Y."/>
            <person name="Miyakawa K."/>
            <person name="Ise K."/>
            <person name="Suzuki Y."/>
            <person name="Anantharaman K."/>
            <person name="Probst A."/>
            <person name="Burstein D."/>
            <person name="Thomas B.C."/>
            <person name="Banfield J.F."/>
        </authorList>
    </citation>
    <scope>NUCLEOTIDE SEQUENCE [LARGE SCALE GENOMIC DNA]</scope>
    <source>
        <strain evidence="4">HGW-Wallbacteria-1</strain>
    </source>
</reference>
<dbReference type="Pfam" id="PF07963">
    <property type="entry name" value="N_methyl"/>
    <property type="match status" value="1"/>
</dbReference>
<dbReference type="PANTHER" id="PTHR30093">
    <property type="entry name" value="GENERAL SECRETION PATHWAY PROTEIN G"/>
    <property type="match status" value="1"/>
</dbReference>
<evidence type="ECO:0000256" key="1">
    <source>
        <dbReference type="ARBA" id="ARBA00022481"/>
    </source>
</evidence>
<dbReference type="NCBIfam" id="TIGR02532">
    <property type="entry name" value="IV_pilin_GFxxxE"/>
    <property type="match status" value="1"/>
</dbReference>
<gene>
    <name evidence="4" type="ORF">CVV64_01590</name>
</gene>
<evidence type="ECO:0000313" key="4">
    <source>
        <dbReference type="EMBL" id="PKK92138.1"/>
    </source>
</evidence>
<feature type="compositionally biased region" description="Basic and acidic residues" evidence="2">
    <location>
        <begin position="103"/>
        <end position="112"/>
    </location>
</feature>
<accession>A0A2N1PV05</accession>
<dbReference type="Proteomes" id="UP000233256">
    <property type="component" value="Unassembled WGS sequence"/>
</dbReference>
<dbReference type="GO" id="GO:0015628">
    <property type="term" value="P:protein secretion by the type II secretion system"/>
    <property type="evidence" value="ECO:0007669"/>
    <property type="project" value="InterPro"/>
</dbReference>
<dbReference type="EMBL" id="PGXC01000001">
    <property type="protein sequence ID" value="PKK92138.1"/>
    <property type="molecule type" value="Genomic_DNA"/>
</dbReference>
<name>A0A2N1PV05_9BACT</name>
<dbReference type="InterPro" id="IPR045584">
    <property type="entry name" value="Pilin-like"/>
</dbReference>
<feature type="region of interest" description="Disordered" evidence="2">
    <location>
        <begin position="91"/>
        <end position="127"/>
    </location>
</feature>